<dbReference type="InterPro" id="IPR006016">
    <property type="entry name" value="UspA"/>
</dbReference>
<evidence type="ECO:0000313" key="3">
    <source>
        <dbReference type="Proteomes" id="UP001142372"/>
    </source>
</evidence>
<dbReference type="EMBL" id="BSEN01000015">
    <property type="protein sequence ID" value="GLJ78038.1"/>
    <property type="molecule type" value="Genomic_DNA"/>
</dbReference>
<gene>
    <name evidence="2" type="ORF">GCM10017584_36120</name>
</gene>
<proteinExistence type="predicted"/>
<comment type="caution">
    <text evidence="2">The sequence shown here is derived from an EMBL/GenBank/DDBJ whole genome shotgun (WGS) entry which is preliminary data.</text>
</comment>
<reference evidence="2" key="1">
    <citation type="journal article" date="2014" name="Int. J. Syst. Evol. Microbiol.">
        <title>Complete genome sequence of Corynebacterium casei LMG S-19264T (=DSM 44701T), isolated from a smear-ripened cheese.</title>
        <authorList>
            <consortium name="US DOE Joint Genome Institute (JGI-PGF)"/>
            <person name="Walter F."/>
            <person name="Albersmeier A."/>
            <person name="Kalinowski J."/>
            <person name="Ruckert C."/>
        </authorList>
    </citation>
    <scope>NUCLEOTIDE SEQUENCE</scope>
    <source>
        <strain evidence="2">VKM Ac-1401</strain>
    </source>
</reference>
<sequence>MLAGVYPGQSVAVVLEAATLAKELHRPLLCAYVAIDTYLADWESGDRRNAESLYPGDLGPADDRIALDLAASIAQTLNRMEPLEHGWSLRVLAGDPGHVLKIAADEVAARLIVVGTHGSGAAHVVEAWLSGSVAAHLSRATTRPVVVVPVAHEERGAEKLGRSPV</sequence>
<keyword evidence="3" id="KW-1185">Reference proteome</keyword>
<organism evidence="2 3">
    <name type="scientific">Leifsonia poae</name>
    <dbReference type="NCBI Taxonomy" id="110933"/>
    <lineage>
        <taxon>Bacteria</taxon>
        <taxon>Bacillati</taxon>
        <taxon>Actinomycetota</taxon>
        <taxon>Actinomycetes</taxon>
        <taxon>Micrococcales</taxon>
        <taxon>Microbacteriaceae</taxon>
        <taxon>Leifsonia</taxon>
    </lineage>
</organism>
<dbReference type="Proteomes" id="UP001142372">
    <property type="component" value="Unassembled WGS sequence"/>
</dbReference>
<dbReference type="Gene3D" id="3.40.50.620">
    <property type="entry name" value="HUPs"/>
    <property type="match status" value="1"/>
</dbReference>
<reference evidence="2" key="2">
    <citation type="submission" date="2023-01" db="EMBL/GenBank/DDBJ databases">
        <authorList>
            <person name="Sun Q."/>
            <person name="Evtushenko L."/>
        </authorList>
    </citation>
    <scope>NUCLEOTIDE SEQUENCE</scope>
    <source>
        <strain evidence="2">VKM Ac-1401</strain>
    </source>
</reference>
<feature type="domain" description="UspA" evidence="1">
    <location>
        <begin position="10"/>
        <end position="149"/>
    </location>
</feature>
<accession>A0A9W6HE04</accession>
<evidence type="ECO:0000259" key="1">
    <source>
        <dbReference type="Pfam" id="PF00582"/>
    </source>
</evidence>
<evidence type="ECO:0000313" key="2">
    <source>
        <dbReference type="EMBL" id="GLJ78038.1"/>
    </source>
</evidence>
<dbReference type="AlphaFoldDB" id="A0A9W6HE04"/>
<dbReference type="Pfam" id="PF00582">
    <property type="entry name" value="Usp"/>
    <property type="match status" value="1"/>
</dbReference>
<dbReference type="InterPro" id="IPR014729">
    <property type="entry name" value="Rossmann-like_a/b/a_fold"/>
</dbReference>
<protein>
    <recommendedName>
        <fullName evidence="1">UspA domain-containing protein</fullName>
    </recommendedName>
</protein>
<dbReference type="SUPFAM" id="SSF52402">
    <property type="entry name" value="Adenine nucleotide alpha hydrolases-like"/>
    <property type="match status" value="1"/>
</dbReference>
<name>A0A9W6HE04_9MICO</name>
<dbReference type="RefSeq" id="WP_271178634.1">
    <property type="nucleotide sequence ID" value="NZ_BAAAJO010000003.1"/>
</dbReference>